<dbReference type="AlphaFoldDB" id="M7ZCZ1"/>
<accession>M7ZCZ1</accession>
<dbReference type="PROSITE" id="PS51257">
    <property type="entry name" value="PROKAR_LIPOPROTEIN"/>
    <property type="match status" value="1"/>
</dbReference>
<organism evidence="1">
    <name type="scientific">Triticum urartu</name>
    <name type="common">Red wild einkorn</name>
    <name type="synonym">Crithodium urartu</name>
    <dbReference type="NCBI Taxonomy" id="4572"/>
    <lineage>
        <taxon>Eukaryota</taxon>
        <taxon>Viridiplantae</taxon>
        <taxon>Streptophyta</taxon>
        <taxon>Embryophyta</taxon>
        <taxon>Tracheophyta</taxon>
        <taxon>Spermatophyta</taxon>
        <taxon>Magnoliopsida</taxon>
        <taxon>Liliopsida</taxon>
        <taxon>Poales</taxon>
        <taxon>Poaceae</taxon>
        <taxon>BOP clade</taxon>
        <taxon>Pooideae</taxon>
        <taxon>Triticodae</taxon>
        <taxon>Triticeae</taxon>
        <taxon>Triticinae</taxon>
        <taxon>Triticum</taxon>
    </lineage>
</organism>
<proteinExistence type="predicted"/>
<dbReference type="PANTHER" id="PTHR35725:SF4">
    <property type="entry name" value="CLASSICAL ARABINOGALACTAN PROTEIN 26"/>
    <property type="match status" value="1"/>
</dbReference>
<dbReference type="OrthoDB" id="718886at2759"/>
<dbReference type="STRING" id="4572.M7ZCZ1"/>
<sequence length="153" mass="15508">MARPGATPRYPLLAVLVFCAACACTPDAHADAPRSSTISASPEPSPYPLLQPRHGNRHACAPAGAIALPNIMLLLPSPGPGNDALAPSDAAATIPSNPSPPNPNAVEPDSAFVPLGPAARAAVARMQSSTPMPPDVAWAVLPAVGLMVTMWLA</sequence>
<dbReference type="OMA" id="CAACACT"/>
<dbReference type="InterPro" id="IPR039346">
    <property type="entry name" value="AGP25/26"/>
</dbReference>
<dbReference type="EMBL" id="KD102034">
    <property type="protein sequence ID" value="EMS61043.1"/>
    <property type="molecule type" value="Genomic_DNA"/>
</dbReference>
<gene>
    <name evidence="1" type="ORF">TRIUR3_28574</name>
</gene>
<name>M7ZCZ1_TRIUA</name>
<protein>
    <submittedName>
        <fullName evidence="1">Uncharacterized protein</fullName>
    </submittedName>
</protein>
<evidence type="ECO:0000313" key="1">
    <source>
        <dbReference type="EMBL" id="EMS61043.1"/>
    </source>
</evidence>
<reference evidence="1" key="1">
    <citation type="journal article" date="2013" name="Nature">
        <title>Draft genome of the wheat A-genome progenitor Triticum urartu.</title>
        <authorList>
            <person name="Ling H.Q."/>
            <person name="Zhao S."/>
            <person name="Liu D."/>
            <person name="Wang J."/>
            <person name="Sun H."/>
            <person name="Zhang C."/>
            <person name="Fan H."/>
            <person name="Li D."/>
            <person name="Dong L."/>
            <person name="Tao Y."/>
            <person name="Gao C."/>
            <person name="Wu H."/>
            <person name="Li Y."/>
            <person name="Cui Y."/>
            <person name="Guo X."/>
            <person name="Zheng S."/>
            <person name="Wang B."/>
            <person name="Yu K."/>
            <person name="Liang Q."/>
            <person name="Yang W."/>
            <person name="Lou X."/>
            <person name="Chen J."/>
            <person name="Feng M."/>
            <person name="Jian J."/>
            <person name="Zhang X."/>
            <person name="Luo G."/>
            <person name="Jiang Y."/>
            <person name="Liu J."/>
            <person name="Wang Z."/>
            <person name="Sha Y."/>
            <person name="Zhang B."/>
            <person name="Wu H."/>
            <person name="Tang D."/>
            <person name="Shen Q."/>
            <person name="Xue P."/>
            <person name="Zou S."/>
            <person name="Wang X."/>
            <person name="Liu X."/>
            <person name="Wang F."/>
            <person name="Yang Y."/>
            <person name="An X."/>
            <person name="Dong Z."/>
            <person name="Zhang K."/>
            <person name="Zhang X."/>
            <person name="Luo M.C."/>
            <person name="Dvorak J."/>
            <person name="Tong Y."/>
            <person name="Wang J."/>
            <person name="Yang H."/>
            <person name="Li Z."/>
            <person name="Wang D."/>
            <person name="Zhang A."/>
            <person name="Wang J."/>
        </authorList>
    </citation>
    <scope>NUCLEOTIDE SEQUENCE</scope>
</reference>
<dbReference type="eggNOG" id="ENOG502S95S">
    <property type="taxonomic scope" value="Eukaryota"/>
</dbReference>
<dbReference type="PANTHER" id="PTHR35725">
    <property type="entry name" value="CLASSICAL ARABINOGALACTAN PROTEIN 26"/>
    <property type="match status" value="1"/>
</dbReference>